<evidence type="ECO:0000313" key="2">
    <source>
        <dbReference type="EMBL" id="KAJ7369434.1"/>
    </source>
</evidence>
<comment type="caution">
    <text evidence="2">The sequence shown here is derived from an EMBL/GenBank/DDBJ whole genome shotgun (WGS) entry which is preliminary data.</text>
</comment>
<gene>
    <name evidence="2" type="ORF">OS493_039022</name>
</gene>
<organism evidence="2 3">
    <name type="scientific">Desmophyllum pertusum</name>
    <dbReference type="NCBI Taxonomy" id="174260"/>
    <lineage>
        <taxon>Eukaryota</taxon>
        <taxon>Metazoa</taxon>
        <taxon>Cnidaria</taxon>
        <taxon>Anthozoa</taxon>
        <taxon>Hexacorallia</taxon>
        <taxon>Scleractinia</taxon>
        <taxon>Caryophylliina</taxon>
        <taxon>Caryophylliidae</taxon>
        <taxon>Desmophyllum</taxon>
    </lineage>
</organism>
<feature type="chain" id="PRO_5040992364" evidence="1">
    <location>
        <begin position="17"/>
        <end position="59"/>
    </location>
</feature>
<accession>A0A9X0CQ54</accession>
<reference evidence="2" key="1">
    <citation type="submission" date="2023-01" db="EMBL/GenBank/DDBJ databases">
        <title>Genome assembly of the deep-sea coral Lophelia pertusa.</title>
        <authorList>
            <person name="Herrera S."/>
            <person name="Cordes E."/>
        </authorList>
    </citation>
    <scope>NUCLEOTIDE SEQUENCE</scope>
    <source>
        <strain evidence="2">USNM1676648</strain>
        <tissue evidence="2">Polyp</tissue>
    </source>
</reference>
<evidence type="ECO:0000256" key="1">
    <source>
        <dbReference type="SAM" id="SignalP"/>
    </source>
</evidence>
<feature type="signal peptide" evidence="1">
    <location>
        <begin position="1"/>
        <end position="16"/>
    </location>
</feature>
<proteinExistence type="predicted"/>
<protein>
    <submittedName>
        <fullName evidence="2">Uncharacterized protein</fullName>
    </submittedName>
</protein>
<keyword evidence="1" id="KW-0732">Signal</keyword>
<name>A0A9X0CQ54_9CNID</name>
<keyword evidence="3" id="KW-1185">Reference proteome</keyword>
<evidence type="ECO:0000313" key="3">
    <source>
        <dbReference type="Proteomes" id="UP001163046"/>
    </source>
</evidence>
<sequence>FWLICFMTVFLAEAYGDNESQAQGPFPFNDEKSADLGLMLRGKAGSRACQAKLMPWMQR</sequence>
<dbReference type="Proteomes" id="UP001163046">
    <property type="component" value="Unassembled WGS sequence"/>
</dbReference>
<feature type="non-terminal residue" evidence="2">
    <location>
        <position position="1"/>
    </location>
</feature>
<dbReference type="AlphaFoldDB" id="A0A9X0CQ54"/>
<dbReference type="EMBL" id="MU826969">
    <property type="protein sequence ID" value="KAJ7369434.1"/>
    <property type="molecule type" value="Genomic_DNA"/>
</dbReference>